<name>A0A873W7C7_9CAUD</name>
<evidence type="ECO:0000313" key="3">
    <source>
        <dbReference type="Proteomes" id="UP000663561"/>
    </source>
</evidence>
<dbReference type="InterPro" id="IPR058003">
    <property type="entry name" value="Phage_gp12"/>
</dbReference>
<accession>A0A873W7C7</accession>
<dbReference type="Pfam" id="PF25675">
    <property type="entry name" value="Phage_nozzle"/>
    <property type="match status" value="1"/>
</dbReference>
<evidence type="ECO:0000313" key="2">
    <source>
        <dbReference type="EMBL" id="QPB07312.1"/>
    </source>
</evidence>
<organism evidence="2 3">
    <name type="scientific">Pseudomonas phage BUCT553</name>
    <dbReference type="NCBI Taxonomy" id="2776766"/>
    <lineage>
        <taxon>Viruses</taxon>
        <taxon>Duplodnaviria</taxon>
        <taxon>Heunggongvirae</taxon>
        <taxon>Uroviricota</taxon>
        <taxon>Caudoviricetes</taxon>
        <taxon>Autographivirales</taxon>
        <taxon>Autosignataviridae</taxon>
        <taxon>Colwellvirinae</taxon>
        <taxon>Nerthusvirus</taxon>
        <taxon>Nerthusvirus BUCT553</taxon>
    </lineage>
</organism>
<feature type="region of interest" description="Disordered" evidence="1">
    <location>
        <begin position="1"/>
        <end position="21"/>
    </location>
</feature>
<proteinExistence type="predicted"/>
<dbReference type="Proteomes" id="UP000663561">
    <property type="component" value="Segment"/>
</dbReference>
<sequence>MGRVQAGMGRPIQGMSQQADRDRINGQCTLQENMIPSALDSLYKRIGTQHVAQLPLSADRPYDERTTIHFYDRGDEEKYFIFIEPDNATPFVFRTDGLACPVSAPQSVWDYMTNSDPLRNISFSTIGDYTFLANSAVTVRARADVQPPNPANRAIVYVQFATYRRTYTVVINGNSDGTGGQRYALTMPGSTYSNGESKANFAAERIKTDDVVKRLAHMMREGIATGDWGTNPEAADPTYGAAVYPERMNVEVYGNCMFITHPSDNIRTITTIDGANGADMIAVQNTVKSPAYLPPYAPVGWVLLIQNTEGVKKNNYWLKATGTDGSKVKWEESLEGGAKLGFDNRTMPHQLYRDQIVNGVPQFKLQAAPWDDRAVGNDTSVPFPSFLNQTVQSVGTFQNRLFFTSGESAIFTRSNDFYNFFKESSQTETDADPIDVFSDSEKVNNIRNSVTVDGDAIFFASNGQFMVEGSKPVTHANVVFKQVTSFPMNIYAKPAITGESIMFAYDAGNWSGIREMFTDSDKDTKTARPITEHVEKLIRGEVRQLSSNPNTNTLIVRTDTDAHIAYIYDWLWQGADKVQAAWHKWTFDNGSKLLHVQFVDDDVYMIFLHADGLVYLEHMPLTNDDNDEGMDFPCRLDRKITIKATWYPNLQKWGFTTPFVIRDADLPNWLAVCATGCYRADIGTEFEFARSFGNTNFTTDISLQDPAVATEVTIVLGRKFISRYIPTQPFIRDQQGLVMSIDRMTMGRMNVNYDRTGAFKVLVSDQMGRQWKYPFYGRSMGSFNNKVGFAPLISGTFPFPVRLFTHDATIEIQSDSHLPLQIRGLEWEGSYQQTGRRL</sequence>
<keyword evidence="3" id="KW-1185">Reference proteome</keyword>
<reference evidence="2" key="1">
    <citation type="submission" date="2020-08" db="EMBL/GenBank/DDBJ databases">
        <authorList>
            <person name="Hu Y."/>
            <person name="Tong Y."/>
            <person name="Fan H."/>
            <person name="Song L."/>
            <person name="An X."/>
            <person name="Chen R."/>
            <person name="Qin H."/>
        </authorList>
    </citation>
    <scope>NUCLEOTIDE SEQUENCE</scope>
</reference>
<evidence type="ECO:0000256" key="1">
    <source>
        <dbReference type="SAM" id="MobiDB-lite"/>
    </source>
</evidence>
<protein>
    <submittedName>
        <fullName evidence="2">Tail tubular protein B</fullName>
    </submittedName>
</protein>
<dbReference type="EMBL" id="MT941682">
    <property type="protein sequence ID" value="QPB07312.1"/>
    <property type="molecule type" value="Genomic_DNA"/>
</dbReference>